<keyword evidence="2 3" id="KW-0040">ANK repeat</keyword>
<accession>A0AAJ0D6K2</accession>
<feature type="repeat" description="ANK" evidence="3">
    <location>
        <begin position="202"/>
        <end position="229"/>
    </location>
</feature>
<evidence type="ECO:0000256" key="2">
    <source>
        <dbReference type="ARBA" id="ARBA00023043"/>
    </source>
</evidence>
<name>A0AAJ0D6K2_9PEZI</name>
<dbReference type="Gene3D" id="1.25.40.20">
    <property type="entry name" value="Ankyrin repeat-containing domain"/>
    <property type="match status" value="3"/>
</dbReference>
<dbReference type="InterPro" id="IPR036770">
    <property type="entry name" value="Ankyrin_rpt-contain_sf"/>
</dbReference>
<dbReference type="PANTHER" id="PTHR24198:SF165">
    <property type="entry name" value="ANKYRIN REPEAT-CONTAINING PROTEIN-RELATED"/>
    <property type="match status" value="1"/>
</dbReference>
<comment type="caution">
    <text evidence="4">The sequence shown here is derived from an EMBL/GenBank/DDBJ whole genome shotgun (WGS) entry which is preliminary data.</text>
</comment>
<dbReference type="Proteomes" id="UP001271007">
    <property type="component" value="Unassembled WGS sequence"/>
</dbReference>
<dbReference type="SUPFAM" id="SSF48403">
    <property type="entry name" value="Ankyrin repeat"/>
    <property type="match status" value="1"/>
</dbReference>
<dbReference type="SMART" id="SM00248">
    <property type="entry name" value="ANK"/>
    <property type="match status" value="5"/>
</dbReference>
<keyword evidence="5" id="KW-1185">Reference proteome</keyword>
<feature type="repeat" description="ANK" evidence="3">
    <location>
        <begin position="327"/>
        <end position="360"/>
    </location>
</feature>
<keyword evidence="1" id="KW-0677">Repeat</keyword>
<evidence type="ECO:0000256" key="3">
    <source>
        <dbReference type="PROSITE-ProRule" id="PRU00023"/>
    </source>
</evidence>
<dbReference type="EMBL" id="JAWDJX010000064">
    <property type="protein sequence ID" value="KAK3047288.1"/>
    <property type="molecule type" value="Genomic_DNA"/>
</dbReference>
<evidence type="ECO:0000313" key="5">
    <source>
        <dbReference type="Proteomes" id="UP001271007"/>
    </source>
</evidence>
<evidence type="ECO:0000256" key="1">
    <source>
        <dbReference type="ARBA" id="ARBA00022737"/>
    </source>
</evidence>
<evidence type="ECO:0000313" key="4">
    <source>
        <dbReference type="EMBL" id="KAK3047288.1"/>
    </source>
</evidence>
<proteinExistence type="predicted"/>
<gene>
    <name evidence="4" type="ORF">LTR09_011277</name>
</gene>
<dbReference type="AlphaFoldDB" id="A0AAJ0D6K2"/>
<feature type="repeat" description="ANK" evidence="3">
    <location>
        <begin position="278"/>
        <end position="312"/>
    </location>
</feature>
<organism evidence="4 5">
    <name type="scientific">Extremus antarcticus</name>
    <dbReference type="NCBI Taxonomy" id="702011"/>
    <lineage>
        <taxon>Eukaryota</taxon>
        <taxon>Fungi</taxon>
        <taxon>Dikarya</taxon>
        <taxon>Ascomycota</taxon>
        <taxon>Pezizomycotina</taxon>
        <taxon>Dothideomycetes</taxon>
        <taxon>Dothideomycetidae</taxon>
        <taxon>Mycosphaerellales</taxon>
        <taxon>Extremaceae</taxon>
        <taxon>Extremus</taxon>
    </lineage>
</organism>
<dbReference type="PROSITE" id="PS50297">
    <property type="entry name" value="ANK_REP_REGION"/>
    <property type="match status" value="2"/>
</dbReference>
<evidence type="ECO:0008006" key="6">
    <source>
        <dbReference type="Google" id="ProtNLM"/>
    </source>
</evidence>
<dbReference type="InterPro" id="IPR002110">
    <property type="entry name" value="Ankyrin_rpt"/>
</dbReference>
<dbReference type="Pfam" id="PF12796">
    <property type="entry name" value="Ank_2"/>
    <property type="match status" value="2"/>
</dbReference>
<reference evidence="4" key="1">
    <citation type="submission" date="2023-04" db="EMBL/GenBank/DDBJ databases">
        <title>Black Yeasts Isolated from many extreme environments.</title>
        <authorList>
            <person name="Coleine C."/>
            <person name="Stajich J.E."/>
            <person name="Selbmann L."/>
        </authorList>
    </citation>
    <scope>NUCLEOTIDE SEQUENCE</scope>
    <source>
        <strain evidence="4">CCFEE 5312</strain>
    </source>
</reference>
<sequence>MTCPDNFTVPLPPTRSHEFAAAPVSPEMAEMAAFIWNAAPPPSRAELDERHLRTLLQPPHPELDHAIEGGTVDRVLDELAEARRRFNPDATFNTAIERAIACGRFDVMRLLMENGVPVNTDNLEAAARSGHIPILAYLMKHFSWPIDNVSDHGLTMLTFVSSLLSQALHILIHVIDRLAVEHQDMVAWLLSEGADINREDAYSETPLSCAAKKGSKGVFKMLLEAGADVTRGAPLPGSLLREEGNANLELTKELLARGAPVDKFVGEESPIWERAGFQRGTALQLACDGSHRNLAAVRLLLTYGADPRLNHRLSNDNQADVDSQDETGFTALMSAVLNKESSEALELLLDRGTNLEMADGED</sequence>
<dbReference type="PANTHER" id="PTHR24198">
    <property type="entry name" value="ANKYRIN REPEAT AND PROTEIN KINASE DOMAIN-CONTAINING PROTEIN"/>
    <property type="match status" value="1"/>
</dbReference>
<dbReference type="PROSITE" id="PS50088">
    <property type="entry name" value="ANK_REPEAT"/>
    <property type="match status" value="3"/>
</dbReference>
<protein>
    <recommendedName>
        <fullName evidence="6">Ankyrin repeat protein</fullName>
    </recommendedName>
</protein>